<evidence type="ECO:0000313" key="8">
    <source>
        <dbReference type="Proteomes" id="UP000608420"/>
    </source>
</evidence>
<dbReference type="PROSITE" id="PS51257">
    <property type="entry name" value="PROKAR_LIPOPROTEIN"/>
    <property type="match status" value="1"/>
</dbReference>
<dbReference type="RefSeq" id="WP_120463701.1">
    <property type="nucleotide sequence ID" value="NZ_BMIW01000025.1"/>
</dbReference>
<dbReference type="Pfam" id="PF01547">
    <property type="entry name" value="SBP_bac_1"/>
    <property type="match status" value="1"/>
</dbReference>
<accession>A0ABQ1W0C9</accession>
<feature type="chain" id="PRO_5047246096" description="ABC transporter substrate-binding protein" evidence="6">
    <location>
        <begin position="22"/>
        <end position="492"/>
    </location>
</feature>
<evidence type="ECO:0000256" key="1">
    <source>
        <dbReference type="ARBA" id="ARBA00004196"/>
    </source>
</evidence>
<dbReference type="EMBL" id="BMIW01000025">
    <property type="protein sequence ID" value="GGG07997.1"/>
    <property type="molecule type" value="Genomic_DNA"/>
</dbReference>
<keyword evidence="3" id="KW-0813">Transport</keyword>
<evidence type="ECO:0000256" key="6">
    <source>
        <dbReference type="SAM" id="SignalP"/>
    </source>
</evidence>
<feature type="region of interest" description="Disordered" evidence="5">
    <location>
        <begin position="24"/>
        <end position="60"/>
    </location>
</feature>
<dbReference type="SUPFAM" id="SSF53850">
    <property type="entry name" value="Periplasmic binding protein-like II"/>
    <property type="match status" value="1"/>
</dbReference>
<dbReference type="PANTHER" id="PTHR43649">
    <property type="entry name" value="ARABINOSE-BINDING PROTEIN-RELATED"/>
    <property type="match status" value="1"/>
</dbReference>
<evidence type="ECO:0000256" key="3">
    <source>
        <dbReference type="ARBA" id="ARBA00022448"/>
    </source>
</evidence>
<reference evidence="8" key="1">
    <citation type="journal article" date="2019" name="Int. J. Syst. Evol. Microbiol.">
        <title>The Global Catalogue of Microorganisms (GCM) 10K type strain sequencing project: providing services to taxonomists for standard genome sequencing and annotation.</title>
        <authorList>
            <consortium name="The Broad Institute Genomics Platform"/>
            <consortium name="The Broad Institute Genome Sequencing Center for Infectious Disease"/>
            <person name="Wu L."/>
            <person name="Ma J."/>
        </authorList>
    </citation>
    <scope>NUCLEOTIDE SEQUENCE [LARGE SCALE GENOMIC DNA]</scope>
    <source>
        <strain evidence="8">CGMCC 1.15420</strain>
    </source>
</reference>
<feature type="signal peptide" evidence="6">
    <location>
        <begin position="1"/>
        <end position="21"/>
    </location>
</feature>
<evidence type="ECO:0000313" key="7">
    <source>
        <dbReference type="EMBL" id="GGG07997.1"/>
    </source>
</evidence>
<sequence length="492" mass="53443">MRRMRVLALVLALTMALTALTACGSSGKGNSGKDNTAANNTTNAANSNEATNNNSGSEEKDTITALLPPVSGNFQSMFAEMEKEFSALYPNLTLKIEPASWEDITQKLDTQVNAGSPPDIAFIGSDGISKYLQQNMLMDLTDTVTPEMVNDYDKTPLEYMKRGDGLYGFPAYMEVHALGGNREFLEQAGIDWKNVQQNGWTFEEFREAIKKGVVKEGDKTSRYGFVFATAGVTGKDYLNILIKNAGMPAPFDKDLKFAYTSKNYLEVLKAVRMLIDDGSMPKELSSVDAGKRWNMFLTGQTMITGKGLATFENNANQNNEKIKANDGSAVTGSIPVEYIVLPVPTFLGEEPISSTVVDGYVTFRGKKEPTPEHKANVVKAAYFLASGKVAAMTNNDLFAAHITESGREAAKSMDINRNPDNVAAVEKLLSHANPPRPDIPSDLGAKAIKLEDEVIVPKLQALLANEITPEDMYEAVKAAAIKAFGEDGIVKD</sequence>
<dbReference type="Proteomes" id="UP000608420">
    <property type="component" value="Unassembled WGS sequence"/>
</dbReference>
<organism evidence="7 8">
    <name type="scientific">Paenibacillus aceti</name>
    <dbReference type="NCBI Taxonomy" id="1820010"/>
    <lineage>
        <taxon>Bacteria</taxon>
        <taxon>Bacillati</taxon>
        <taxon>Bacillota</taxon>
        <taxon>Bacilli</taxon>
        <taxon>Bacillales</taxon>
        <taxon>Paenibacillaceae</taxon>
        <taxon>Paenibacillus</taxon>
    </lineage>
</organism>
<dbReference type="InterPro" id="IPR006059">
    <property type="entry name" value="SBP"/>
</dbReference>
<comment type="caution">
    <text evidence="7">The sequence shown here is derived from an EMBL/GenBank/DDBJ whole genome shotgun (WGS) entry which is preliminary data.</text>
</comment>
<evidence type="ECO:0008006" key="9">
    <source>
        <dbReference type="Google" id="ProtNLM"/>
    </source>
</evidence>
<dbReference type="InterPro" id="IPR050490">
    <property type="entry name" value="Bact_solute-bd_prot1"/>
</dbReference>
<evidence type="ECO:0000256" key="2">
    <source>
        <dbReference type="ARBA" id="ARBA00008520"/>
    </source>
</evidence>
<dbReference type="PANTHER" id="PTHR43649:SF31">
    <property type="entry name" value="SN-GLYCEROL-3-PHOSPHATE-BINDING PERIPLASMIC PROTEIN UGPB"/>
    <property type="match status" value="1"/>
</dbReference>
<comment type="similarity">
    <text evidence="2">Belongs to the bacterial solute-binding protein 1 family.</text>
</comment>
<feature type="compositionally biased region" description="Low complexity" evidence="5">
    <location>
        <begin position="32"/>
        <end position="56"/>
    </location>
</feature>
<evidence type="ECO:0000256" key="4">
    <source>
        <dbReference type="ARBA" id="ARBA00022729"/>
    </source>
</evidence>
<proteinExistence type="inferred from homology"/>
<keyword evidence="8" id="KW-1185">Reference proteome</keyword>
<dbReference type="Gene3D" id="3.40.190.10">
    <property type="entry name" value="Periplasmic binding protein-like II"/>
    <property type="match status" value="1"/>
</dbReference>
<keyword evidence="4 6" id="KW-0732">Signal</keyword>
<evidence type="ECO:0000256" key="5">
    <source>
        <dbReference type="SAM" id="MobiDB-lite"/>
    </source>
</evidence>
<protein>
    <recommendedName>
        <fullName evidence="9">ABC transporter substrate-binding protein</fullName>
    </recommendedName>
</protein>
<gene>
    <name evidence="7" type="ORF">GCM10010913_32210</name>
</gene>
<comment type="subcellular location">
    <subcellularLocation>
        <location evidence="1">Cell envelope</location>
    </subcellularLocation>
</comment>
<name>A0ABQ1W0C9_9BACL</name>